<name>S0PFW6_9ENTE</name>
<dbReference type="InterPro" id="IPR011646">
    <property type="entry name" value="KAP_P-loop"/>
</dbReference>
<evidence type="ECO:0000259" key="1">
    <source>
        <dbReference type="Pfam" id="PF07693"/>
    </source>
</evidence>
<dbReference type="SUPFAM" id="SSF52540">
    <property type="entry name" value="P-loop containing nucleoside triphosphate hydrolases"/>
    <property type="match status" value="1"/>
</dbReference>
<organism evidence="2 3">
    <name type="scientific">Enterococcus sulfureus ATCC 49903</name>
    <dbReference type="NCBI Taxonomy" id="1140003"/>
    <lineage>
        <taxon>Bacteria</taxon>
        <taxon>Bacillati</taxon>
        <taxon>Bacillota</taxon>
        <taxon>Bacilli</taxon>
        <taxon>Lactobacillales</taxon>
        <taxon>Enterococcaceae</taxon>
        <taxon>Enterococcus</taxon>
    </lineage>
</organism>
<evidence type="ECO:0000313" key="3">
    <source>
        <dbReference type="Proteomes" id="UP000015961"/>
    </source>
</evidence>
<dbReference type="RefSeq" id="WP_016184863.1">
    <property type="nucleotide sequence ID" value="NZ_ASWO01000001.1"/>
</dbReference>
<keyword evidence="3" id="KW-1185">Reference proteome</keyword>
<accession>S0PFW6</accession>
<dbReference type="Gene3D" id="3.40.50.300">
    <property type="entry name" value="P-loop containing nucleotide triphosphate hydrolases"/>
    <property type="match status" value="1"/>
</dbReference>
<evidence type="ECO:0000313" key="2">
    <source>
        <dbReference type="EMBL" id="EOT87311.1"/>
    </source>
</evidence>
<reference evidence="2 3" key="1">
    <citation type="submission" date="2013-03" db="EMBL/GenBank/DDBJ databases">
        <title>The Genome Sequence of Enterococcus sulfureus ATCC_49903 (PacBio/Illumina hybrid assembly).</title>
        <authorList>
            <consortium name="The Broad Institute Genomics Platform"/>
            <consortium name="The Broad Institute Genome Sequencing Center for Infectious Disease"/>
            <person name="Earl A."/>
            <person name="Russ C."/>
            <person name="Gilmore M."/>
            <person name="Surin D."/>
            <person name="Walker B."/>
            <person name="Young S."/>
            <person name="Zeng Q."/>
            <person name="Gargeya S."/>
            <person name="Fitzgerald M."/>
            <person name="Haas B."/>
            <person name="Abouelleil A."/>
            <person name="Allen A.W."/>
            <person name="Alvarado L."/>
            <person name="Arachchi H.M."/>
            <person name="Berlin A.M."/>
            <person name="Chapman S.B."/>
            <person name="Gainer-Dewar J."/>
            <person name="Goldberg J."/>
            <person name="Griggs A."/>
            <person name="Gujja S."/>
            <person name="Hansen M."/>
            <person name="Howarth C."/>
            <person name="Imamovic A."/>
            <person name="Ireland A."/>
            <person name="Larimer J."/>
            <person name="McCowan C."/>
            <person name="Murphy C."/>
            <person name="Pearson M."/>
            <person name="Poon T.W."/>
            <person name="Priest M."/>
            <person name="Roberts A."/>
            <person name="Saif S."/>
            <person name="Shea T."/>
            <person name="Sisk P."/>
            <person name="Sykes S."/>
            <person name="Wortman J."/>
            <person name="Nusbaum C."/>
            <person name="Birren B."/>
        </authorList>
    </citation>
    <scope>NUCLEOTIDE SEQUENCE [LARGE SCALE GENOMIC DNA]</scope>
    <source>
        <strain evidence="2 3">ATCC 49903</strain>
    </source>
</reference>
<dbReference type="OrthoDB" id="88903at2"/>
<comment type="caution">
    <text evidence="2">The sequence shown here is derived from an EMBL/GenBank/DDBJ whole genome shotgun (WGS) entry which is preliminary data.</text>
</comment>
<protein>
    <recommendedName>
        <fullName evidence="1">KAP NTPase domain-containing protein</fullName>
    </recommendedName>
</protein>
<gene>
    <name evidence="2" type="ORF">I573_00367</name>
</gene>
<dbReference type="AlphaFoldDB" id="S0PFW6"/>
<feature type="domain" description="KAP NTPase" evidence="1">
    <location>
        <begin position="4"/>
        <end position="256"/>
    </location>
</feature>
<sequence>MNRLEEIIKNYLQNEENYALQIDGKWGTGKTFFIKNSIIPGLEEQENLVVYFSVYGFSSLEELKKELFYQIISVLSEKKDIWDSINKLNKKFQKISDFIYNNNFKSFSSITDLIIETYKDNYLKNSINNQVLVIFIDDLERLSNKIDLNDLLGFILNEILENMKFKVVFISNSLEILNSDKFQKIKEKLISRTVKFEHNISDIENLIFKNHRNQFIKENSQWIKNLLLSQYELKNKEVLNLRTLFSILTSFDFIESELRSKINELEPNLKNKIKKSIFLNIFVITIEYKLGNLTEKNFNLLNGIMENRNFLIYTPKDEEKTIRECIINKYHNSYKEFDDNIYYSKDVSKYIILGYMDKNDYVEKWMRAFFPESPEMSKLDELRNFRRYDDEKVKEIQESLLEDIKQDKLKFEEILSVYSLLYNFKNINLMFLEDDYLETIETKMLNTYNSEDLEINENVADIFFLSGFTNIKVENPDLFEKFEKIKNKKYEKKAEVFIINLFDDNHEEVRKYKRSTLSTNINIFEVMLNMNVIDEYIVKKMNKADILWQYIRENYLNISNSKDFHGKEVEDVKLFLSEINEKLANSDLGKIDNFKIKQLKESLEELIEHLS</sequence>
<proteinExistence type="predicted"/>
<dbReference type="Pfam" id="PF07693">
    <property type="entry name" value="KAP_NTPase"/>
    <property type="match status" value="1"/>
</dbReference>
<dbReference type="EMBL" id="ASWO01000001">
    <property type="protein sequence ID" value="EOT87311.1"/>
    <property type="molecule type" value="Genomic_DNA"/>
</dbReference>
<dbReference type="InterPro" id="IPR027417">
    <property type="entry name" value="P-loop_NTPase"/>
</dbReference>
<dbReference type="Proteomes" id="UP000015961">
    <property type="component" value="Unassembled WGS sequence"/>
</dbReference>
<dbReference type="eggNOG" id="COG4928">
    <property type="taxonomic scope" value="Bacteria"/>
</dbReference>
<dbReference type="PATRIC" id="fig|1140003.3.peg.365"/>